<dbReference type="InterPro" id="IPR037118">
    <property type="entry name" value="Val-tRNA_synth_C_sf"/>
</dbReference>
<keyword evidence="2" id="KW-0067">ATP-binding</keyword>
<dbReference type="InterPro" id="IPR019499">
    <property type="entry name" value="Val-tRNA_synth_tRNA-bd"/>
</dbReference>
<evidence type="ECO:0000313" key="6">
    <source>
        <dbReference type="Proteomes" id="UP000185639"/>
    </source>
</evidence>
<dbReference type="RefSeq" id="WP_076514579.1">
    <property type="nucleotide sequence ID" value="NZ_FTOH01000003.1"/>
</dbReference>
<keyword evidence="5" id="KW-0030">Aminoacyl-tRNA synthetase</keyword>
<keyword evidence="1" id="KW-0547">Nucleotide-binding</keyword>
<reference evidence="6" key="1">
    <citation type="submission" date="2017-01" db="EMBL/GenBank/DDBJ databases">
        <authorList>
            <person name="Varghese N."/>
            <person name="Submissions S."/>
        </authorList>
    </citation>
    <scope>NUCLEOTIDE SEQUENCE [LARGE SCALE GENOMIC DNA]</scope>
    <source>
        <strain evidence="6">DSM 24913</strain>
    </source>
</reference>
<dbReference type="EMBL" id="FTOH01000003">
    <property type="protein sequence ID" value="SIS63481.1"/>
    <property type="molecule type" value="Genomic_DNA"/>
</dbReference>
<evidence type="ECO:0000256" key="1">
    <source>
        <dbReference type="ARBA" id="ARBA00022741"/>
    </source>
</evidence>
<dbReference type="GO" id="GO:0006438">
    <property type="term" value="P:valyl-tRNA aminoacylation"/>
    <property type="evidence" value="ECO:0007669"/>
    <property type="project" value="InterPro"/>
</dbReference>
<proteinExistence type="predicted"/>
<gene>
    <name evidence="5" type="ORF">SAMN05421686_10322</name>
</gene>
<dbReference type="Gene3D" id="1.10.287.380">
    <property type="entry name" value="Valyl-tRNA synthetase, C-terminal domain"/>
    <property type="match status" value="1"/>
</dbReference>
<name>A0A1N7KPL1_9GAMM</name>
<keyword evidence="3" id="KW-0175">Coiled coil</keyword>
<dbReference type="GO" id="GO:0005524">
    <property type="term" value="F:ATP binding"/>
    <property type="evidence" value="ECO:0007669"/>
    <property type="project" value="UniProtKB-KW"/>
</dbReference>
<dbReference type="GO" id="GO:0005737">
    <property type="term" value="C:cytoplasm"/>
    <property type="evidence" value="ECO:0007669"/>
    <property type="project" value="InterPro"/>
</dbReference>
<evidence type="ECO:0000313" key="5">
    <source>
        <dbReference type="EMBL" id="SIS63481.1"/>
    </source>
</evidence>
<feature type="domain" description="Valyl-tRNA synthetase tRNA-binding arm" evidence="4">
    <location>
        <begin position="11"/>
        <end position="69"/>
    </location>
</feature>
<evidence type="ECO:0000259" key="4">
    <source>
        <dbReference type="Pfam" id="PF10458"/>
    </source>
</evidence>
<sequence>MGEQALNADNVDKIREEVSKLEEEIHKISNKLQNDGFLSRVPAAMIEKEQHKLEKFQQACSELKSRLKQAG</sequence>
<dbReference type="SUPFAM" id="SSF46589">
    <property type="entry name" value="tRNA-binding arm"/>
    <property type="match status" value="1"/>
</dbReference>
<dbReference type="AlphaFoldDB" id="A0A1N7KPL1"/>
<keyword evidence="5" id="KW-0436">Ligase</keyword>
<feature type="coiled-coil region" evidence="3">
    <location>
        <begin position="11"/>
        <end position="66"/>
    </location>
</feature>
<evidence type="ECO:0000256" key="3">
    <source>
        <dbReference type="SAM" id="Coils"/>
    </source>
</evidence>
<dbReference type="Pfam" id="PF10458">
    <property type="entry name" value="Val_tRNA-synt_C"/>
    <property type="match status" value="1"/>
</dbReference>
<dbReference type="OrthoDB" id="6121567at2"/>
<dbReference type="InterPro" id="IPR010978">
    <property type="entry name" value="tRNA-bd_arm"/>
</dbReference>
<dbReference type="STRING" id="484498.SAMN05421686_10322"/>
<keyword evidence="6" id="KW-1185">Reference proteome</keyword>
<dbReference type="Proteomes" id="UP000185639">
    <property type="component" value="Unassembled WGS sequence"/>
</dbReference>
<dbReference type="GO" id="GO:0004832">
    <property type="term" value="F:valine-tRNA ligase activity"/>
    <property type="evidence" value="ECO:0007669"/>
    <property type="project" value="InterPro"/>
</dbReference>
<evidence type="ECO:0000256" key="2">
    <source>
        <dbReference type="ARBA" id="ARBA00022840"/>
    </source>
</evidence>
<protein>
    <submittedName>
        <fullName evidence="5">Valyl-tRNA synthetase</fullName>
    </submittedName>
</protein>
<organism evidence="5 6">
    <name type="scientific">Thalassolituus maritimus</name>
    <dbReference type="NCBI Taxonomy" id="484498"/>
    <lineage>
        <taxon>Bacteria</taxon>
        <taxon>Pseudomonadati</taxon>
        <taxon>Pseudomonadota</taxon>
        <taxon>Gammaproteobacteria</taxon>
        <taxon>Oceanospirillales</taxon>
        <taxon>Oceanospirillaceae</taxon>
        <taxon>Thalassolituus</taxon>
    </lineage>
</organism>
<accession>A0A1N7KPL1</accession>